<dbReference type="KEGG" id="svp:Pan189_08890"/>
<gene>
    <name evidence="1" type="ORF">Pan189_08890</name>
</gene>
<accession>A0A517QY94</accession>
<evidence type="ECO:0000313" key="2">
    <source>
        <dbReference type="Proteomes" id="UP000317318"/>
    </source>
</evidence>
<protein>
    <submittedName>
        <fullName evidence="1">Uncharacterized protein</fullName>
    </submittedName>
</protein>
<dbReference type="Proteomes" id="UP000317318">
    <property type="component" value="Chromosome"/>
</dbReference>
<dbReference type="AlphaFoldDB" id="A0A517QY94"/>
<evidence type="ECO:0000313" key="1">
    <source>
        <dbReference type="EMBL" id="QDT36530.1"/>
    </source>
</evidence>
<reference evidence="1 2" key="1">
    <citation type="submission" date="2019-02" db="EMBL/GenBank/DDBJ databases">
        <title>Deep-cultivation of Planctomycetes and their phenomic and genomic characterization uncovers novel biology.</title>
        <authorList>
            <person name="Wiegand S."/>
            <person name="Jogler M."/>
            <person name="Boedeker C."/>
            <person name="Pinto D."/>
            <person name="Vollmers J."/>
            <person name="Rivas-Marin E."/>
            <person name="Kohn T."/>
            <person name="Peeters S.H."/>
            <person name="Heuer A."/>
            <person name="Rast P."/>
            <person name="Oberbeckmann S."/>
            <person name="Bunk B."/>
            <person name="Jeske O."/>
            <person name="Meyerdierks A."/>
            <person name="Storesund J.E."/>
            <person name="Kallscheuer N."/>
            <person name="Luecker S."/>
            <person name="Lage O.M."/>
            <person name="Pohl T."/>
            <person name="Merkel B.J."/>
            <person name="Hornburger P."/>
            <person name="Mueller R.-W."/>
            <person name="Bruemmer F."/>
            <person name="Labrenz M."/>
            <person name="Spormann A.M."/>
            <person name="Op den Camp H."/>
            <person name="Overmann J."/>
            <person name="Amann R."/>
            <person name="Jetten M.S.M."/>
            <person name="Mascher T."/>
            <person name="Medema M.H."/>
            <person name="Devos D.P."/>
            <person name="Kaster A.-K."/>
            <person name="Ovreas L."/>
            <person name="Rohde M."/>
            <person name="Galperin M.Y."/>
            <person name="Jogler C."/>
        </authorList>
    </citation>
    <scope>NUCLEOTIDE SEQUENCE [LARGE SCALE GENOMIC DNA]</scope>
    <source>
        <strain evidence="1 2">Pan189</strain>
    </source>
</reference>
<dbReference type="RefSeq" id="WP_145362731.1">
    <property type="nucleotide sequence ID" value="NZ_CP036268.1"/>
</dbReference>
<organism evidence="1 2">
    <name type="scientific">Stratiformator vulcanicus</name>
    <dbReference type="NCBI Taxonomy" id="2527980"/>
    <lineage>
        <taxon>Bacteria</taxon>
        <taxon>Pseudomonadati</taxon>
        <taxon>Planctomycetota</taxon>
        <taxon>Planctomycetia</taxon>
        <taxon>Planctomycetales</taxon>
        <taxon>Planctomycetaceae</taxon>
        <taxon>Stratiformator</taxon>
    </lineage>
</organism>
<name>A0A517QY94_9PLAN</name>
<dbReference type="EMBL" id="CP036268">
    <property type="protein sequence ID" value="QDT36530.1"/>
    <property type="molecule type" value="Genomic_DNA"/>
</dbReference>
<sequence length="151" mass="17049">MSFSVDMRGVDDVVAGTDDPLRDQIIAAYKHEPLQGCADRETFFQFSYQALSPQKLESVVGELSEGDSIGLLVEEFPDSDPDDPFGDQFFSLRKLARSLRARYPEIAGRTLDKVYREYGEGKIDDERVLAAVLLDLDRNPLPGYPVVVFRW</sequence>
<keyword evidence="2" id="KW-1185">Reference proteome</keyword>
<proteinExistence type="predicted"/>